<accession>A0A9P0DMY2</accession>
<name>A0A9P0DMY2_PHACE</name>
<dbReference type="GO" id="GO:0030424">
    <property type="term" value="C:axon"/>
    <property type="evidence" value="ECO:0007669"/>
    <property type="project" value="TreeGrafter"/>
</dbReference>
<evidence type="ECO:0000259" key="1">
    <source>
        <dbReference type="Pfam" id="PF14649"/>
    </source>
</evidence>
<dbReference type="EMBL" id="OU896711">
    <property type="protein sequence ID" value="CAH1169832.1"/>
    <property type="molecule type" value="Genomic_DNA"/>
</dbReference>
<dbReference type="GO" id="GO:0030425">
    <property type="term" value="C:dendrite"/>
    <property type="evidence" value="ECO:0007669"/>
    <property type="project" value="TreeGrafter"/>
</dbReference>
<reference evidence="2" key="2">
    <citation type="submission" date="2022-10" db="EMBL/GenBank/DDBJ databases">
        <authorList>
            <consortium name="ENA_rothamsted_submissions"/>
            <consortium name="culmorum"/>
            <person name="King R."/>
        </authorList>
    </citation>
    <scope>NUCLEOTIDE SEQUENCE</scope>
</reference>
<reference evidence="2" key="1">
    <citation type="submission" date="2022-01" db="EMBL/GenBank/DDBJ databases">
        <authorList>
            <person name="King R."/>
        </authorList>
    </citation>
    <scope>NUCLEOTIDE SEQUENCE</scope>
</reference>
<dbReference type="GO" id="GO:0008088">
    <property type="term" value="P:axo-dendritic transport"/>
    <property type="evidence" value="ECO:0007669"/>
    <property type="project" value="TreeGrafter"/>
</dbReference>
<dbReference type="GO" id="GO:0048489">
    <property type="term" value="P:synaptic vesicle transport"/>
    <property type="evidence" value="ECO:0007669"/>
    <property type="project" value="TreeGrafter"/>
</dbReference>
<evidence type="ECO:0000313" key="2">
    <source>
        <dbReference type="EMBL" id="CAH1169832.1"/>
    </source>
</evidence>
<dbReference type="InterPro" id="IPR028107">
    <property type="entry name" value="Spatacsin_C_dom"/>
</dbReference>
<dbReference type="Proteomes" id="UP001153737">
    <property type="component" value="Chromosome 5"/>
</dbReference>
<dbReference type="PANTHER" id="PTHR13650:SF0">
    <property type="entry name" value="SPATACSIN"/>
    <property type="match status" value="1"/>
</dbReference>
<feature type="domain" description="Spatacsin C-terminal" evidence="1">
    <location>
        <begin position="1394"/>
        <end position="1711"/>
    </location>
</feature>
<evidence type="ECO:0000313" key="3">
    <source>
        <dbReference type="Proteomes" id="UP001153737"/>
    </source>
</evidence>
<gene>
    <name evidence="2" type="ORF">PHAECO_LOCUS9447</name>
</gene>
<dbReference type="GO" id="GO:0045202">
    <property type="term" value="C:synapse"/>
    <property type="evidence" value="ECO:0007669"/>
    <property type="project" value="TreeGrafter"/>
</dbReference>
<proteinExistence type="predicted"/>
<dbReference type="GO" id="GO:0007268">
    <property type="term" value="P:chemical synaptic transmission"/>
    <property type="evidence" value="ECO:0007669"/>
    <property type="project" value="TreeGrafter"/>
</dbReference>
<dbReference type="GO" id="GO:0005737">
    <property type="term" value="C:cytoplasm"/>
    <property type="evidence" value="ECO:0007669"/>
    <property type="project" value="TreeGrafter"/>
</dbReference>
<dbReference type="Pfam" id="PF14649">
    <property type="entry name" value="Spatacsin_C"/>
    <property type="match status" value="1"/>
</dbReference>
<dbReference type="InterPro" id="IPR028103">
    <property type="entry name" value="Spatacsin"/>
</dbReference>
<dbReference type="PANTHER" id="PTHR13650">
    <property type="entry name" value="SPATACSIN"/>
    <property type="match status" value="1"/>
</dbReference>
<keyword evidence="3" id="KW-1185">Reference proteome</keyword>
<sequence>MTSTEDFKRTKPDPPSYLSKEHVGLWTAWCVKGDREVAREAGAKGIHVDLVVNFLSLRRNIRTEEAENYFRDEVFKWVKELLDRKQIFKVSHVLKNIGVDPQEELSKVFFTTTNTEMREYIGNHLKSQNKLDDNLLQLWQFLDLMLKNNLLVSKYRLSEDSIECLHKQNPQWKAEISAKLFLRTQDTLLINFLNGEALWKQLLAYNDINLLKTWINLQYSDQHYTDISENLLKAFKSYSISNDMINQLNTSVISTNTSNVILNELSKFGMFSDKDLGSFLNILQRISQTDNLRNIFKLIRKTTSNISEERFLDLLVEYCISNDFHTVLSACVENFDVFELNSIHNTNLELILNFRKLTHDFSIDNLLENILNVSKFFSDDLEQFFQKNPLILLALIQFTKDVEFVDILEKSSFRVSDLELTKSIANLPKNLSMIDCVLNRETIIENSTLTFYHLLEKHYKVNVKKMFAFRFENSPLPNFNTSELVEKYGYLKKVNYLFYVKQFRPSIAAKMYLLYQYKKHGCIPELSIKHVKMKIFRIALKNFTSLELTSSCVAFLEMIGLDANFLKTAIDGATKIHEYEADFENVREIFLNIENDPNTILNKLEYIVLEKIDFERFTEGVYFVESLKLYDTVVNFTISYNLRLPELFLRSCAAKNMWLPFLTFSQLKNYPVDQLKPLVQSFKNPSLLEHVYHSVCHDILIDDQNVFMRDSRTTYLSRIGVRKSADNLVSSGSIYSSYASASSYGSNASSSGSDFLEIDINNTKTTLLQTLIRCHNSTDPPRALLQACQLYRNPLLAIFATSYEPDSVITNWLTSLAVSSELYETFTNFESIAICGQSVATFLENCMKHRFPKTLLRSFKIFLPSNPLRHFLAFLNYCIDKNFDKKLLTTKLAAFKTSLQKCRRYSVLSDTDHEMTYLNNKVWIETTALRLLSSTIEFNVPSLYEQIKLLQELCTLNMQEFIGCPDLEKLLDILRIVHDSKSEVRFSINSIFDENSARQAVVDCMNGLLEESMFEHALKIAKIEGLPLDLILVKRWHKNFESRTEGDTDFWTESNKHFQEHNITADCVIEFYLSYIDRVQSNLEEYLLLKLAYDWSRKFELSTKYDLERRKWLAYATLEEKSRVDDVITEEHPQNVSFKEMCDMIKTIGDSDADLPVECVVSLKNTLCEALDRGNVWLALKLEKMFGVTDSNLDILKLCYSLAEGLVLPYQLSAEQRLIVNKGTHFRGFSHRRMMSNRFPSMSSTASHSSACISYLQPSDNSEAPVQDTLAILCNLAEKVTVGSTIAKAIFMTYRISINIEIPYHLIVSNWDSMKMLKDALGDDCLNKLEVVHDFFGVYKWSKEQMADFICEEIITSATKYIKSKSDTFTMWDLSIDQDFHSILQLLQDNCSLLGYKIYSYASAMHKSQVLADLDFRISEIALVIELLITAHECFTADCNMEGISIVLKKCQAVISHLLNLRSWKLIVRLLTGVGRYTEMNYAFQILRENDQFEFLLRKGSRRDNGLKTALLEYLKKYCPDNRELYKIVALHFTLFSEVALLWEREAQGAIRNLIEISRLEMQNNKMNPDSEPYVLFTNTDGTKICLNKAIENYTYATEFHLQGEKLAKAMNSAKQAELIALQKSLLKGSPNNGTALCLLNLNQGQISRLISNELSFDQSLILIQAYNYQPDWSQVLFEQCITKNNAAYLTSFLKHRSMTESLANDISRKFLIANINTTNEINSMKGILEKVPSVHAKYRLASELGFTDIVEGLLQGGQLAYLKDTVWKKGYKS</sequence>
<protein>
    <recommendedName>
        <fullName evidence="1">Spatacsin C-terminal domain-containing protein</fullName>
    </recommendedName>
</protein>
<organism evidence="2 3">
    <name type="scientific">Phaedon cochleariae</name>
    <name type="common">Mustard beetle</name>
    <dbReference type="NCBI Taxonomy" id="80249"/>
    <lineage>
        <taxon>Eukaryota</taxon>
        <taxon>Metazoa</taxon>
        <taxon>Ecdysozoa</taxon>
        <taxon>Arthropoda</taxon>
        <taxon>Hexapoda</taxon>
        <taxon>Insecta</taxon>
        <taxon>Pterygota</taxon>
        <taxon>Neoptera</taxon>
        <taxon>Endopterygota</taxon>
        <taxon>Coleoptera</taxon>
        <taxon>Polyphaga</taxon>
        <taxon>Cucujiformia</taxon>
        <taxon>Chrysomeloidea</taxon>
        <taxon>Chrysomelidae</taxon>
        <taxon>Chrysomelinae</taxon>
        <taxon>Chrysomelini</taxon>
        <taxon>Phaedon</taxon>
    </lineage>
</organism>
<dbReference type="OrthoDB" id="2018754at2759"/>
<dbReference type="GO" id="GO:0007409">
    <property type="term" value="P:axonogenesis"/>
    <property type="evidence" value="ECO:0007669"/>
    <property type="project" value="TreeGrafter"/>
</dbReference>